<dbReference type="CDD" id="cd02133">
    <property type="entry name" value="PA_C5a_like"/>
    <property type="match status" value="1"/>
</dbReference>
<dbReference type="InterPro" id="IPR050131">
    <property type="entry name" value="Peptidase_S8_subtilisin-like"/>
</dbReference>
<evidence type="ECO:0000256" key="2">
    <source>
        <dbReference type="ARBA" id="ARBA00022512"/>
    </source>
</evidence>
<dbReference type="PROSITE" id="PS00136">
    <property type="entry name" value="SUBTILASE_ASP"/>
    <property type="match status" value="1"/>
</dbReference>
<dbReference type="PANTHER" id="PTHR43806:SF11">
    <property type="entry name" value="CEREVISIN-RELATED"/>
    <property type="match status" value="1"/>
</dbReference>
<feature type="active site" description="Charge relay system" evidence="7 8">
    <location>
        <position position="174"/>
    </location>
</feature>
<evidence type="ECO:0000259" key="11">
    <source>
        <dbReference type="Pfam" id="PF00082"/>
    </source>
</evidence>
<evidence type="ECO:0000313" key="13">
    <source>
        <dbReference type="EMBL" id="ROU06059.1"/>
    </source>
</evidence>
<dbReference type="PANTHER" id="PTHR43806">
    <property type="entry name" value="PEPTIDASE S8"/>
    <property type="match status" value="1"/>
</dbReference>
<dbReference type="InterPro" id="IPR023827">
    <property type="entry name" value="Peptidase_S8_Asp-AS"/>
</dbReference>
<dbReference type="InterPro" id="IPR015500">
    <property type="entry name" value="Peptidase_S8_subtilisin-rel"/>
</dbReference>
<name>A0A3N2RF75_LYSEN</name>
<evidence type="ECO:0000313" key="14">
    <source>
        <dbReference type="Proteomes" id="UP000275910"/>
    </source>
</evidence>
<evidence type="ECO:0000256" key="7">
    <source>
        <dbReference type="PIRSR" id="PIRSR615500-1"/>
    </source>
</evidence>
<organism evidence="13 14">
    <name type="scientific">Lysobacter enzymogenes</name>
    <dbReference type="NCBI Taxonomy" id="69"/>
    <lineage>
        <taxon>Bacteria</taxon>
        <taxon>Pseudomonadati</taxon>
        <taxon>Pseudomonadota</taxon>
        <taxon>Gammaproteobacteria</taxon>
        <taxon>Lysobacterales</taxon>
        <taxon>Lysobacteraceae</taxon>
        <taxon>Lysobacter</taxon>
    </lineage>
</organism>
<dbReference type="InterPro" id="IPR022398">
    <property type="entry name" value="Peptidase_S8_His-AS"/>
</dbReference>
<dbReference type="PROSITE" id="PS00137">
    <property type="entry name" value="SUBTILASE_HIS"/>
    <property type="match status" value="1"/>
</dbReference>
<dbReference type="Gene3D" id="3.50.30.30">
    <property type="match status" value="1"/>
</dbReference>
<keyword evidence="3 8" id="KW-0645">Protease</keyword>
<feature type="chain" id="PRO_5018039573" evidence="10">
    <location>
        <begin position="26"/>
        <end position="562"/>
    </location>
</feature>
<reference evidence="13 14" key="1">
    <citation type="submission" date="2018-10" db="EMBL/GenBank/DDBJ databases">
        <title>The genome of Lysobacter enzymogenes OH11.</title>
        <authorList>
            <person name="Liu F."/>
            <person name="Zhao Y."/>
            <person name="Qian G."/>
            <person name="Chen Y."/>
            <person name="Xu H."/>
        </authorList>
    </citation>
    <scope>NUCLEOTIDE SEQUENCE [LARGE SCALE GENOMIC DNA]</scope>
    <source>
        <strain evidence="13 14">OH11</strain>
    </source>
</reference>
<evidence type="ECO:0000256" key="1">
    <source>
        <dbReference type="ARBA" id="ARBA00011073"/>
    </source>
</evidence>
<dbReference type="Gene3D" id="3.40.50.200">
    <property type="entry name" value="Peptidase S8/S53 domain"/>
    <property type="match status" value="1"/>
</dbReference>
<keyword evidence="5 8" id="KW-0378">Hydrolase</keyword>
<evidence type="ECO:0000256" key="3">
    <source>
        <dbReference type="ARBA" id="ARBA00022670"/>
    </source>
</evidence>
<dbReference type="SUPFAM" id="SSF52743">
    <property type="entry name" value="Subtilisin-like"/>
    <property type="match status" value="1"/>
</dbReference>
<dbReference type="InterPro" id="IPR023828">
    <property type="entry name" value="Peptidase_S8_Ser-AS"/>
</dbReference>
<evidence type="ECO:0000256" key="10">
    <source>
        <dbReference type="SAM" id="SignalP"/>
    </source>
</evidence>
<evidence type="ECO:0000256" key="8">
    <source>
        <dbReference type="PROSITE-ProRule" id="PRU01240"/>
    </source>
</evidence>
<dbReference type="AlphaFoldDB" id="A0A3N2RF75"/>
<keyword evidence="2" id="KW-0134">Cell wall</keyword>
<feature type="active site" description="Charge relay system" evidence="7 8">
    <location>
        <position position="496"/>
    </location>
</feature>
<dbReference type="Pfam" id="PF02225">
    <property type="entry name" value="PA"/>
    <property type="match status" value="1"/>
</dbReference>
<dbReference type="GO" id="GO:0005615">
    <property type="term" value="C:extracellular space"/>
    <property type="evidence" value="ECO:0007669"/>
    <property type="project" value="TreeGrafter"/>
</dbReference>
<evidence type="ECO:0000259" key="12">
    <source>
        <dbReference type="Pfam" id="PF02225"/>
    </source>
</evidence>
<dbReference type="GO" id="GO:0006508">
    <property type="term" value="P:proteolysis"/>
    <property type="evidence" value="ECO:0007669"/>
    <property type="project" value="UniProtKB-KW"/>
</dbReference>
<dbReference type="PROSITE" id="PS00138">
    <property type="entry name" value="SUBTILASE_SER"/>
    <property type="match status" value="1"/>
</dbReference>
<evidence type="ECO:0000256" key="9">
    <source>
        <dbReference type="RuleBase" id="RU003355"/>
    </source>
</evidence>
<dbReference type="RefSeq" id="WP_123648236.1">
    <property type="nucleotide sequence ID" value="NZ_RCTY01000037.1"/>
</dbReference>
<dbReference type="Pfam" id="PF00082">
    <property type="entry name" value="Peptidase_S8"/>
    <property type="match status" value="2"/>
</dbReference>
<evidence type="ECO:0000256" key="6">
    <source>
        <dbReference type="ARBA" id="ARBA00022825"/>
    </source>
</evidence>
<keyword evidence="6 8" id="KW-0720">Serine protease</keyword>
<dbReference type="PRINTS" id="PR00723">
    <property type="entry name" value="SUBTILISIN"/>
</dbReference>
<feature type="domain" description="Peptidase S8/S53" evidence="11">
    <location>
        <begin position="165"/>
        <end position="365"/>
    </location>
</feature>
<feature type="domain" description="PA" evidence="12">
    <location>
        <begin position="398"/>
        <end position="467"/>
    </location>
</feature>
<feature type="domain" description="Peptidase S8/S53" evidence="11">
    <location>
        <begin position="479"/>
        <end position="544"/>
    </location>
</feature>
<dbReference type="Proteomes" id="UP000275910">
    <property type="component" value="Unassembled WGS sequence"/>
</dbReference>
<dbReference type="EMBL" id="RCTY01000037">
    <property type="protein sequence ID" value="ROU06059.1"/>
    <property type="molecule type" value="Genomic_DNA"/>
</dbReference>
<accession>A0A3N2RF75</accession>
<dbReference type="GO" id="GO:0004252">
    <property type="term" value="F:serine-type endopeptidase activity"/>
    <property type="evidence" value="ECO:0007669"/>
    <property type="project" value="UniProtKB-UniRule"/>
</dbReference>
<comment type="similarity">
    <text evidence="1 8 9">Belongs to the peptidase S8 family.</text>
</comment>
<keyword evidence="4 10" id="KW-0732">Signal</keyword>
<evidence type="ECO:0000256" key="4">
    <source>
        <dbReference type="ARBA" id="ARBA00022729"/>
    </source>
</evidence>
<dbReference type="InterPro" id="IPR036852">
    <property type="entry name" value="Peptidase_S8/S53_dom_sf"/>
</dbReference>
<proteinExistence type="inferred from homology"/>
<dbReference type="PROSITE" id="PS51892">
    <property type="entry name" value="SUBTILASE"/>
    <property type="match status" value="1"/>
</dbReference>
<protein>
    <submittedName>
        <fullName evidence="13">Peptidase S8</fullName>
    </submittedName>
</protein>
<dbReference type="InterPro" id="IPR003137">
    <property type="entry name" value="PA_domain"/>
</dbReference>
<comment type="caution">
    <text evidence="13">The sequence shown here is derived from an EMBL/GenBank/DDBJ whole genome shotgun (WGS) entry which is preliminary data.</text>
</comment>
<evidence type="ECO:0000256" key="5">
    <source>
        <dbReference type="ARBA" id="ARBA00022801"/>
    </source>
</evidence>
<sequence length="562" mass="57159">MKQSKLACALSLGLAVAAASGAAAAQDGAKPRVWVKFKPAPVSAISPTLSTDPQAILDQIASIVARSNERMSAQVRGIDALMSRRKLGRATLHHRFEGLDRAVFTLPSRAALDSLRSDPSVESVEIDQPRYLLQQDTPGGIDQIQASQVWDADGDGALDAGAPTGAGIKVCVIDSGLKRSHEDLAGIAIGGSANSFGPSWDTDTCGHGTHVAGTIAAAHNDKGVVGVSPGKVSLHIVKVFDGAECKPVLFASDNVAAIKKCEAAGAKVVNMSLGGPSRSNTEESELQQAAARGTLVVAAAGNYGDKPFPATGQVNPLFYPASYPSVVSVAAVDANSKKAGFSEFNSQIDLAAPGVGVRSLGLSSSEPLRVGSSTFPANTLTGSAKSKASAVWVDGGLCKASSAAFSGKIVLCQRGEINFVDKVANAKSGGALGVAIYNNADGEFAGSMSPASTIPATGISKASGEAILAGLAGQTMTVNGIANVNDSSYATMDGTSMASPHVAGAAAVVWSARPNATAQQVREALFATAKDIDAAGRDDNTGWGLVQVKAAIEELKRVVPAK</sequence>
<gene>
    <name evidence="13" type="ORF">D9T17_15290</name>
</gene>
<feature type="active site" description="Charge relay system" evidence="7 8">
    <location>
        <position position="207"/>
    </location>
</feature>
<feature type="signal peptide" evidence="10">
    <location>
        <begin position="1"/>
        <end position="25"/>
    </location>
</feature>
<dbReference type="InterPro" id="IPR000209">
    <property type="entry name" value="Peptidase_S8/S53_dom"/>
</dbReference>
<keyword evidence="2" id="KW-0964">Secreted</keyword>